<feature type="compositionally biased region" description="Low complexity" evidence="10">
    <location>
        <begin position="673"/>
        <end position="691"/>
    </location>
</feature>
<evidence type="ECO:0000259" key="13">
    <source>
        <dbReference type="Pfam" id="PF18296"/>
    </source>
</evidence>
<evidence type="ECO:0000256" key="1">
    <source>
        <dbReference type="ARBA" id="ARBA00004123"/>
    </source>
</evidence>
<feature type="domain" description="Mediator complex subunit Med13 C-terminal" evidence="12">
    <location>
        <begin position="1918"/>
        <end position="2318"/>
    </location>
</feature>
<evidence type="ECO:0000256" key="3">
    <source>
        <dbReference type="ARBA" id="ARBA00019618"/>
    </source>
</evidence>
<dbReference type="InterPro" id="IPR041285">
    <property type="entry name" value="MID_MedPIWI"/>
</dbReference>
<evidence type="ECO:0000256" key="5">
    <source>
        <dbReference type="ARBA" id="ARBA00023015"/>
    </source>
</evidence>
<dbReference type="InterPro" id="IPR051139">
    <property type="entry name" value="Mediator_complx_sub13"/>
</dbReference>
<dbReference type="PANTHER" id="PTHR48249:SF3">
    <property type="entry name" value="MEDIATOR OF RNA POLYMERASE II TRANSCRIPTION SUBUNIT 13"/>
    <property type="match status" value="1"/>
</dbReference>
<keyword evidence="11" id="KW-0472">Membrane</keyword>
<evidence type="ECO:0000256" key="10">
    <source>
        <dbReference type="SAM" id="MobiDB-lite"/>
    </source>
</evidence>
<feature type="compositionally biased region" description="Polar residues" evidence="10">
    <location>
        <begin position="1695"/>
        <end position="1734"/>
    </location>
</feature>
<dbReference type="Ensembl" id="ENSEBUT00000011560.1">
    <property type="protein sequence ID" value="ENSEBUP00000011001.1"/>
    <property type="gene ID" value="ENSEBUG00000007066.1"/>
</dbReference>
<feature type="compositionally biased region" description="Polar residues" evidence="10">
    <location>
        <begin position="1762"/>
        <end position="1772"/>
    </location>
</feature>
<keyword evidence="7 9" id="KW-0804">Transcription</keyword>
<evidence type="ECO:0000256" key="6">
    <source>
        <dbReference type="ARBA" id="ARBA00023159"/>
    </source>
</evidence>
<dbReference type="InterPro" id="IPR009401">
    <property type="entry name" value="Med13_C"/>
</dbReference>
<dbReference type="GO" id="GO:0045944">
    <property type="term" value="P:positive regulation of transcription by RNA polymerase II"/>
    <property type="evidence" value="ECO:0007669"/>
    <property type="project" value="TreeGrafter"/>
</dbReference>
<protein>
    <recommendedName>
        <fullName evidence="3 9">Mediator of RNA polymerase II transcription subunit 13</fullName>
    </recommendedName>
</protein>
<dbReference type="GO" id="GO:0016592">
    <property type="term" value="C:mediator complex"/>
    <property type="evidence" value="ECO:0007669"/>
    <property type="project" value="InterPro"/>
</dbReference>
<dbReference type="Proteomes" id="UP000694388">
    <property type="component" value="Unplaced"/>
</dbReference>
<dbReference type="Pfam" id="PF18296">
    <property type="entry name" value="MID_MedPIWI"/>
    <property type="match status" value="1"/>
</dbReference>
<comment type="subunit">
    <text evidence="9">Component of the Mediator complex.</text>
</comment>
<evidence type="ECO:0000259" key="12">
    <source>
        <dbReference type="Pfam" id="PF06333"/>
    </source>
</evidence>
<evidence type="ECO:0000256" key="11">
    <source>
        <dbReference type="SAM" id="Phobius"/>
    </source>
</evidence>
<feature type="region of interest" description="Disordered" evidence="10">
    <location>
        <begin position="1120"/>
        <end position="1198"/>
    </location>
</feature>
<feature type="compositionally biased region" description="Basic and acidic residues" evidence="10">
    <location>
        <begin position="598"/>
        <end position="609"/>
    </location>
</feature>
<comment type="subcellular location">
    <subcellularLocation>
        <location evidence="1 9">Nucleus</location>
    </subcellularLocation>
</comment>
<feature type="transmembrane region" description="Helical" evidence="11">
    <location>
        <begin position="299"/>
        <end position="321"/>
    </location>
</feature>
<proteinExistence type="inferred from homology"/>
<reference evidence="14" key="2">
    <citation type="submission" date="2025-09" db="UniProtKB">
        <authorList>
            <consortium name="Ensembl"/>
        </authorList>
    </citation>
    <scope>IDENTIFICATION</scope>
</reference>
<dbReference type="GeneTree" id="ENSGT00390000013680"/>
<accession>A0A8C4Q7P3</accession>
<feature type="compositionally biased region" description="Low complexity" evidence="10">
    <location>
        <begin position="527"/>
        <end position="548"/>
    </location>
</feature>
<feature type="region of interest" description="Disordered" evidence="10">
    <location>
        <begin position="1692"/>
        <end position="1789"/>
    </location>
</feature>
<comment type="function">
    <text evidence="9">Component of the Mediator complex, a coactivator involved in regulated transcription of nearly all RNA polymerase II-dependent genes. Mediator functions as a bridge to convey information from gene-specific regulatory proteins to the basal RNA polymerase II transcription machinery. Mediator is recruited to promoters by direct interactions with regulatory proteins and serves as a scaffold for the assembly of a functional preinitiation complex with RNA polymerase II and the general transcription factors.</text>
</comment>
<keyword evidence="6 9" id="KW-0010">Activator</keyword>
<dbReference type="PANTHER" id="PTHR48249">
    <property type="entry name" value="MEDIATOR OF RNA POLYMERASE II TRANSCRIPTION SUBUNIT 13"/>
    <property type="match status" value="1"/>
</dbReference>
<feature type="compositionally biased region" description="Basic and acidic residues" evidence="10">
    <location>
        <begin position="865"/>
        <end position="886"/>
    </location>
</feature>
<keyword evidence="4 9" id="KW-0678">Repressor</keyword>
<organism evidence="14 15">
    <name type="scientific">Eptatretus burgeri</name>
    <name type="common">Inshore hagfish</name>
    <dbReference type="NCBI Taxonomy" id="7764"/>
    <lineage>
        <taxon>Eukaryota</taxon>
        <taxon>Metazoa</taxon>
        <taxon>Chordata</taxon>
        <taxon>Craniata</taxon>
        <taxon>Vertebrata</taxon>
        <taxon>Cyclostomata</taxon>
        <taxon>Myxini</taxon>
        <taxon>Myxiniformes</taxon>
        <taxon>Myxinidae</taxon>
        <taxon>Eptatretinae</taxon>
        <taxon>Eptatretus</taxon>
    </lineage>
</organism>
<feature type="region of interest" description="Disordered" evidence="10">
    <location>
        <begin position="934"/>
        <end position="969"/>
    </location>
</feature>
<feature type="region of interest" description="Disordered" evidence="10">
    <location>
        <begin position="520"/>
        <end position="715"/>
    </location>
</feature>
<evidence type="ECO:0000256" key="9">
    <source>
        <dbReference type="RuleBase" id="RU364134"/>
    </source>
</evidence>
<keyword evidence="11" id="KW-0812">Transmembrane</keyword>
<reference evidence="14" key="1">
    <citation type="submission" date="2025-08" db="UniProtKB">
        <authorList>
            <consortium name="Ensembl"/>
        </authorList>
    </citation>
    <scope>IDENTIFICATION</scope>
</reference>
<name>A0A8C4Q7P3_EPTBU</name>
<feature type="compositionally biased region" description="Low complexity" evidence="10">
    <location>
        <begin position="1643"/>
        <end position="1655"/>
    </location>
</feature>
<feature type="region of interest" description="Disordered" evidence="10">
    <location>
        <begin position="863"/>
        <end position="894"/>
    </location>
</feature>
<evidence type="ECO:0000313" key="14">
    <source>
        <dbReference type="Ensembl" id="ENSEBUP00000011001.1"/>
    </source>
</evidence>
<feature type="domain" description="MID" evidence="13">
    <location>
        <begin position="1528"/>
        <end position="1882"/>
    </location>
</feature>
<sequence length="2329" mass="253123">MSAASWVANGASLEDCHSNLFSLADLTGIKWRRYSFGVGAAGPVFASPVHEDPILHSFTRCLQTNLLAVWRRNGSPGLKELWIYWWGEPPMLAEVIHPELRVEDEGSWDGGLTYECRTLLFKAIHNLLERCLFNKKFVRIGKWFVKPHEKDEKPAQKSEHLSCSFSFFLHGDSNVCTSVEICQHLPVRRLDKDLLDLSVTSTGSFNGNGISWRLSSIPFHSGFLSNPSLVFMILFSLPFFFKLRVHGGWYLINVLSYCTRTSLVHICCSMHFVRVLSDCFDYFYNSIYPRPCVFYQPNATYLLFASLLLIFPAVILSPYGLNGVLTGQTYKLGDAGVWRVLEEWQQFYPVVNGAAEGFPHDTGDIAIEDDVPVAVEVMVGGVRMVYPTAMVVVSQNESALSHTGCTTTGHGHAGAREPLAMLTPPTSPEQALSEMTAPVPVTVWRSTIDCSGGAGSPRHSSKNHHRLLGQMVDLVLPEFAQNKARLKHPLSPGSSEEEVAAKLTHWDFHEDSNRAVCCCSRQKSQRQRSSGSQQPSRPSMPGTPSSSGTGFGAIPQGASATSVLLPSKHKMGEKGEKGGERNLGKPRSFTPFHHRPKPLQEEAPGHDDGAGSTACDRGHKADKLWVPSHNKPPECSGQACDVPQSPSPLPPTLSPHPRLPREDVPEVVGTGPSSNSTSSTMQLPLPTIPFGPTGGPGSVGLSPVPIPLGDDPRPAPDLPGQPLMPAVAVLTEAPEIQAFTTQSAPSPEVMSPLWAAYKLPESFGPGFGPPVLPKEGAGEEDQDEDMVEGEKGKMRREFGEQVNCSLLPELFSQPLHRLKISEERLQQYSRSWALGRGRAGPKGLEPPADPYDFVEVDVPVTIGPTRKERPGAERLGTKRPLIDRSDNGTSSLAPIQDTDAMSIFKSDPCRRPSSTSLTCIEILQVSMKDLDNLFDNSDDDESTLTSPVAPKSNAVPTEDRPGPKETRLPTTTTAISACTLTDLQRMFPTPPSLEQHPAFSPVNSGCKDYTNPDSAPGQTQLEIPVAPMPAPPPVFRPEIDEELGSPKPEEVKDFSYVFRPPRLQSFVGSSAFAPFKALPSQQLPPLRIPDNLYYRPTWTLSKLDLPAAFLSDHFPRDSNLPSVGSPADQDYLLNTPQTSTPVGGVGSNAPLSNGGVLPSPATPRFSTPNPRTPRTPRTPRGPGVAGGGPASIPSSTNYNSAGELYSPAASTPSTLWPLNSVEAPAMLGQTSPEAHGLYVTLYLSDTVLNLFRDRNFDSCCLCACNMDIKGADVGLYLPDTSNELQSRCTCGFSAVINRRLGPNSGLFLEDELDILVPGSDLAQQALGRFESLRADLASPEIHQLLSLLKEQCATPFPPPGLAARGTCVVESRVERLRLDVRDCCAECLEALVQGRQYVENPAGCHIDELLVRSTCLHQWPDRQGRDVSTLSSQDVVRLLTSLQPVLQDAIQKKRTGRSWENIQHVQGPLTWQQFHKMAGRGSYGTEESPEPLPIPHLLVGYDRDCLMVSPFVLSFWEKLLLEPFVAPRDIAYVVVCPDNDALLQGARTFFRDLGTVYENCRLGLHRPITKIFREGILRVGRSTALKVSDQPVDDWFSQPRPGVDEEALRKLRLFAQVCRHRLGPHLAKQQLDSNLLVSPPPQRGGAQSGGSAPSADTAASMTCHTGGTSAFPGGLGGSQANSGVLGLGVAGAPPTSGSSGLSAMTSQGMLGNLPSSHQPSSVLQNQGPAPSQSILGVGSHSSMSQGSSGGAGSQNDGDGAPGNQSTSLQDAQESTERERIGIPTEGDSLEAPVPPAIMVYLVDPFSYDEDMEPRVSSPVWTLGLLRCYLDMAKHLPDNIRSATYVQVIPCRSVLQPSCAENHPAYLQQLKALAFSVYTQCRRPVPHPVSIRTLTGFGPTAAMEAILVDPERPEKAQLYCAPFALAPVKDKTVEPGSDQFGDLQQRHNIMFVGYCPSHDQRWLLAVCTDLQGELLETRVINVHVPNRSRRGRVPARRLGLNKLWEWCLGLMQLTSIPWRVVIGRLGRMGHGELRDWSMLLGRRSLQSLSLRLKETCRQLCGISAADSPVILSACLVAIEPQGSFFIMPDSVSTGSVFGRSTTLNLQTSQLSTPQDASCTHILVFPTSATTQVTTVPCNNEVLDGLTPDGMDIFLELGVDPDLVLPSLAGSPVPSPGSPVGGQVDSHFPYSHGTGKHPSSERLMSTESHEEVRSIQQQPLALGYFVSTAPAGPLPSWFWAPRPQAQSQCPLFLKASLHLHVPSAQLDELLHTKHSHPLDSNRTSEVLRFVLEQYNALSWLTCDPATQDRCSCLPLHMVVLTQLYNAIRDLL</sequence>
<evidence type="ECO:0000256" key="8">
    <source>
        <dbReference type="ARBA" id="ARBA00023242"/>
    </source>
</evidence>
<feature type="compositionally biased region" description="Pro residues" evidence="10">
    <location>
        <begin position="645"/>
        <end position="654"/>
    </location>
</feature>
<dbReference type="GO" id="GO:0003713">
    <property type="term" value="F:transcription coactivator activity"/>
    <property type="evidence" value="ECO:0007669"/>
    <property type="project" value="TreeGrafter"/>
</dbReference>
<comment type="similarity">
    <text evidence="2 9">Belongs to the Mediator complex subunit 13 family.</text>
</comment>
<evidence type="ECO:0000256" key="4">
    <source>
        <dbReference type="ARBA" id="ARBA00022491"/>
    </source>
</evidence>
<keyword evidence="8 9" id="KW-0539">Nucleus</keyword>
<keyword evidence="15" id="KW-1185">Reference proteome</keyword>
<keyword evidence="11" id="KW-1133">Transmembrane helix</keyword>
<evidence type="ECO:0000256" key="7">
    <source>
        <dbReference type="ARBA" id="ARBA00023163"/>
    </source>
</evidence>
<feature type="region of interest" description="Disordered" evidence="10">
    <location>
        <begin position="1631"/>
        <end position="1663"/>
    </location>
</feature>
<evidence type="ECO:0000313" key="15">
    <source>
        <dbReference type="Proteomes" id="UP000694388"/>
    </source>
</evidence>
<keyword evidence="5 9" id="KW-0805">Transcription regulation</keyword>
<dbReference type="Pfam" id="PF06333">
    <property type="entry name" value="Med13_C"/>
    <property type="match status" value="1"/>
</dbReference>
<feature type="compositionally biased region" description="Basic and acidic residues" evidence="10">
    <location>
        <begin position="570"/>
        <end position="583"/>
    </location>
</feature>
<feature type="transmembrane region" description="Helical" evidence="11">
    <location>
        <begin position="223"/>
        <end position="241"/>
    </location>
</feature>
<feature type="compositionally biased region" description="Polar residues" evidence="10">
    <location>
        <begin position="1132"/>
        <end position="1141"/>
    </location>
</feature>
<evidence type="ECO:0000256" key="2">
    <source>
        <dbReference type="ARBA" id="ARBA00009354"/>
    </source>
</evidence>
<feature type="compositionally biased region" description="Basic and acidic residues" evidence="10">
    <location>
        <begin position="957"/>
        <end position="967"/>
    </location>
</feature>